<comment type="caution">
    <text evidence="1">The sequence shown here is derived from an EMBL/GenBank/DDBJ whole genome shotgun (WGS) entry which is preliminary data.</text>
</comment>
<evidence type="ECO:0000313" key="2">
    <source>
        <dbReference type="Proteomes" id="UP000600918"/>
    </source>
</evidence>
<proteinExistence type="predicted"/>
<dbReference type="Proteomes" id="UP000600918">
    <property type="component" value="Unassembled WGS sequence"/>
</dbReference>
<accession>A0A834NSC9</accession>
<gene>
    <name evidence="1" type="ORF">H0235_011614</name>
</gene>
<evidence type="ECO:0000313" key="1">
    <source>
        <dbReference type="EMBL" id="KAF7417083.1"/>
    </source>
</evidence>
<dbReference type="EMBL" id="JACSDY010000010">
    <property type="protein sequence ID" value="KAF7417083.1"/>
    <property type="molecule type" value="Genomic_DNA"/>
</dbReference>
<dbReference type="AlphaFoldDB" id="A0A834NSC9"/>
<protein>
    <submittedName>
        <fullName evidence="1">Uncharacterized protein</fullName>
    </submittedName>
</protein>
<organism evidence="1 2">
    <name type="scientific">Vespula pensylvanica</name>
    <name type="common">Western yellow jacket</name>
    <name type="synonym">Wasp</name>
    <dbReference type="NCBI Taxonomy" id="30213"/>
    <lineage>
        <taxon>Eukaryota</taxon>
        <taxon>Metazoa</taxon>
        <taxon>Ecdysozoa</taxon>
        <taxon>Arthropoda</taxon>
        <taxon>Hexapoda</taxon>
        <taxon>Insecta</taxon>
        <taxon>Pterygota</taxon>
        <taxon>Neoptera</taxon>
        <taxon>Endopterygota</taxon>
        <taxon>Hymenoptera</taxon>
        <taxon>Apocrita</taxon>
        <taxon>Aculeata</taxon>
        <taxon>Vespoidea</taxon>
        <taxon>Vespidae</taxon>
        <taxon>Vespinae</taxon>
        <taxon>Vespula</taxon>
    </lineage>
</organism>
<sequence length="155" mass="18175">MDALGEGPRDNLTVNPLPGVRRIQSVILLTGQPQDIATFEKTKKVVMIFRDEAFRTERSVDPSIRLKVNNGGSKDVYVYTRDWLNYLELQVVMAIIEWNDSRQATGLHRKHGGLWFSWHKIDSSYFLWWRLGIPIERVLVQKISMSFRRKFKKLL</sequence>
<name>A0A834NSC9_VESPE</name>
<keyword evidence="2" id="KW-1185">Reference proteome</keyword>
<reference evidence="1" key="1">
    <citation type="journal article" date="2020" name="G3 (Bethesda)">
        <title>High-Quality Assemblies for Three Invasive Social Wasps from the &lt;i&gt;Vespula&lt;/i&gt; Genus.</title>
        <authorList>
            <person name="Harrop T.W.R."/>
            <person name="Guhlin J."/>
            <person name="McLaughlin G.M."/>
            <person name="Permina E."/>
            <person name="Stockwell P."/>
            <person name="Gilligan J."/>
            <person name="Le Lec M.F."/>
            <person name="Gruber M.A.M."/>
            <person name="Quinn O."/>
            <person name="Lovegrove M."/>
            <person name="Duncan E.J."/>
            <person name="Remnant E.J."/>
            <person name="Van Eeckhoven J."/>
            <person name="Graham B."/>
            <person name="Knapp R.A."/>
            <person name="Langford K.W."/>
            <person name="Kronenberg Z."/>
            <person name="Press M.O."/>
            <person name="Eacker S.M."/>
            <person name="Wilson-Rankin E.E."/>
            <person name="Purcell J."/>
            <person name="Lester P.J."/>
            <person name="Dearden P.K."/>
        </authorList>
    </citation>
    <scope>NUCLEOTIDE SEQUENCE</scope>
    <source>
        <strain evidence="1">Volc-1</strain>
    </source>
</reference>